<evidence type="ECO:0000256" key="2">
    <source>
        <dbReference type="SAM" id="MobiDB-lite"/>
    </source>
</evidence>
<dbReference type="GO" id="GO:0017000">
    <property type="term" value="P:antibiotic biosynthetic process"/>
    <property type="evidence" value="ECO:0007669"/>
    <property type="project" value="UniProtKB-ARBA"/>
</dbReference>
<dbReference type="SUPFAM" id="SSF53756">
    <property type="entry name" value="UDP-Glycosyltransferase/glycogen phosphorylase"/>
    <property type="match status" value="1"/>
</dbReference>
<keyword evidence="1 4" id="KW-0808">Transferase</keyword>
<dbReference type="InterPro" id="IPR050426">
    <property type="entry name" value="Glycosyltransferase_28"/>
</dbReference>
<sequence length="442" mass="47907">MANVLVATAPAEGHVNVIMHLVKELVRRGNTVTWYTGKVFRDRVERTGAAFSPIVSGFDYGGMTHDEAFPHHAGLTGVRGMVAVFRDVFLGTAPDQLRDLSALADELKPDVIVTDETTYAGGFLSELKGIPLVWTATSIYTLGSRDTAPFGMGLKPSSSFLGRLRNRTLKWTADHVLMRELRRVADRTRAEVGLAPIAAGAFENIVRMPSLYLLGTVPSFEYPRSDLLPQTRFVGPITGTASDEFEAPHWWDDLRAHDTVVHLTQGTVANEPERLLRPAIRALSALDALVVVTTGVPPEQLDLGPLPDNVRVERFVPYHHLLPHADLLVTNGGYGGVTAALSNGVPLVVASATEDKNEVGAHVGWSGAGVHLKSGDDLERRLGEAVRRVLSEPSFRARAERFGAEYRALNGPRRAAELIEELAGGAGPRAGGPERERSPRHA</sequence>
<keyword evidence="5" id="KW-1185">Reference proteome</keyword>
<dbReference type="Gene3D" id="3.40.50.2000">
    <property type="entry name" value="Glycogen Phosphorylase B"/>
    <property type="match status" value="2"/>
</dbReference>
<feature type="compositionally biased region" description="Basic and acidic residues" evidence="2">
    <location>
        <begin position="432"/>
        <end position="442"/>
    </location>
</feature>
<accession>A0A2Z4IXP2</accession>
<dbReference type="CDD" id="cd03784">
    <property type="entry name" value="GT1_Gtf-like"/>
    <property type="match status" value="1"/>
</dbReference>
<gene>
    <name evidence="4" type="ORF">DN051_13750</name>
</gene>
<dbReference type="RefSeq" id="WP_107093831.1">
    <property type="nucleotide sequence ID" value="NZ_CBDRHE010000010.1"/>
</dbReference>
<dbReference type="PANTHER" id="PTHR48050">
    <property type="entry name" value="STEROL 3-BETA-GLUCOSYLTRANSFERASE"/>
    <property type="match status" value="1"/>
</dbReference>
<name>A0A2Z4IXP2_9ACTN</name>
<dbReference type="InterPro" id="IPR002213">
    <property type="entry name" value="UDP_glucos_trans"/>
</dbReference>
<dbReference type="Proteomes" id="UP000249616">
    <property type="component" value="Chromosome"/>
</dbReference>
<organism evidence="4 5">
    <name type="scientific">Streptomyces cadmiisoli</name>
    <dbReference type="NCBI Taxonomy" id="2184053"/>
    <lineage>
        <taxon>Bacteria</taxon>
        <taxon>Bacillati</taxon>
        <taxon>Actinomycetota</taxon>
        <taxon>Actinomycetes</taxon>
        <taxon>Kitasatosporales</taxon>
        <taxon>Streptomycetaceae</taxon>
        <taxon>Streptomyces</taxon>
        <taxon>Streptomyces aurantiacus group</taxon>
    </lineage>
</organism>
<dbReference type="GO" id="GO:0016758">
    <property type="term" value="F:hexosyltransferase activity"/>
    <property type="evidence" value="ECO:0007669"/>
    <property type="project" value="UniProtKB-ARBA"/>
</dbReference>
<evidence type="ECO:0000313" key="5">
    <source>
        <dbReference type="Proteomes" id="UP000249616"/>
    </source>
</evidence>
<evidence type="ECO:0000256" key="1">
    <source>
        <dbReference type="ARBA" id="ARBA00022679"/>
    </source>
</evidence>
<dbReference type="Pfam" id="PF06722">
    <property type="entry name" value="EryCIII-like_C"/>
    <property type="match status" value="1"/>
</dbReference>
<dbReference type="FunFam" id="3.40.50.2000:FF:000072">
    <property type="entry name" value="Glycosyl transferase"/>
    <property type="match status" value="1"/>
</dbReference>
<proteinExistence type="predicted"/>
<dbReference type="PANTHER" id="PTHR48050:SF13">
    <property type="entry name" value="STEROL 3-BETA-GLUCOSYLTRANSFERASE UGT80A2"/>
    <property type="match status" value="1"/>
</dbReference>
<dbReference type="InterPro" id="IPR010610">
    <property type="entry name" value="EryCIII-like_C"/>
</dbReference>
<feature type="domain" description="Erythromycin biosynthesis protein CIII-like C-terminal" evidence="3">
    <location>
        <begin position="281"/>
        <end position="421"/>
    </location>
</feature>
<evidence type="ECO:0000313" key="4">
    <source>
        <dbReference type="EMBL" id="AWW37585.1"/>
    </source>
</evidence>
<feature type="region of interest" description="Disordered" evidence="2">
    <location>
        <begin position="422"/>
        <end position="442"/>
    </location>
</feature>
<dbReference type="KEGG" id="scad:DN051_13750"/>
<reference evidence="4 5" key="1">
    <citation type="journal article" date="2019" name="Int. J. Syst. Evol. Microbiol.">
        <title>Streptomyces cadmiisoli sp. nov., a novel actinomycete isolated from cadmium-contaminated soil.</title>
        <authorList>
            <person name="Li K."/>
            <person name="Tang X."/>
            <person name="Zhao J."/>
            <person name="Guo Y."/>
            <person name="Tang Y."/>
            <person name="Gao J."/>
        </authorList>
    </citation>
    <scope>NUCLEOTIDE SEQUENCE [LARGE SCALE GENOMIC DNA]</scope>
    <source>
        <strain evidence="4 5">ZFG47</strain>
    </source>
</reference>
<dbReference type="EMBL" id="CP030073">
    <property type="protein sequence ID" value="AWW37585.1"/>
    <property type="molecule type" value="Genomic_DNA"/>
</dbReference>
<dbReference type="GO" id="GO:0008194">
    <property type="term" value="F:UDP-glycosyltransferase activity"/>
    <property type="evidence" value="ECO:0007669"/>
    <property type="project" value="InterPro"/>
</dbReference>
<protein>
    <submittedName>
        <fullName evidence="4">Glycosyltransferase</fullName>
    </submittedName>
</protein>
<dbReference type="AlphaFoldDB" id="A0A2Z4IXP2"/>
<evidence type="ECO:0000259" key="3">
    <source>
        <dbReference type="Pfam" id="PF06722"/>
    </source>
</evidence>